<reference evidence="2" key="1">
    <citation type="journal article" date="2008" name="BMC Genomics">
        <title>A conifer genomics resource of 200,000 spruce (Picea spp.) ESTs and 6,464 high-quality, sequence-finished full-length cDNAs for Sitka spruce (Picea sitchensis).</title>
        <authorList>
            <person name="Ralph S.G."/>
            <person name="Chun H.J."/>
            <person name="Kolosova N."/>
            <person name="Cooper D."/>
            <person name="Oddy C."/>
            <person name="Ritland C.E."/>
            <person name="Kirkpatrick R."/>
            <person name="Moore R."/>
            <person name="Barber S."/>
            <person name="Holt R.A."/>
            <person name="Jones S.J."/>
            <person name="Marra M.A."/>
            <person name="Douglas C.J."/>
            <person name="Ritland K."/>
            <person name="Bohlmann J."/>
        </authorList>
    </citation>
    <scope>NUCLEOTIDE SEQUENCE</scope>
    <source>
        <tissue evidence="2">Bark</tissue>
    </source>
</reference>
<dbReference type="Gene3D" id="3.40.50.1820">
    <property type="entry name" value="alpha/beta hydrolase"/>
    <property type="match status" value="1"/>
</dbReference>
<dbReference type="PANTHER" id="PTHR23024">
    <property type="entry name" value="ARYLACETAMIDE DEACETYLASE"/>
    <property type="match status" value="1"/>
</dbReference>
<dbReference type="Pfam" id="PF07859">
    <property type="entry name" value="Abhydrolase_3"/>
    <property type="match status" value="1"/>
</dbReference>
<dbReference type="AlphaFoldDB" id="A9NNN3"/>
<dbReference type="InterPro" id="IPR013094">
    <property type="entry name" value="AB_hydrolase_3"/>
</dbReference>
<dbReference type="PANTHER" id="PTHR23024:SF24">
    <property type="entry name" value="ALPHA_BETA HYDROLASE FOLD-3 DOMAIN-CONTAINING PROTEIN"/>
    <property type="match status" value="1"/>
</dbReference>
<protein>
    <recommendedName>
        <fullName evidence="1">Alpha/beta hydrolase fold-3 domain-containing protein</fullName>
    </recommendedName>
</protein>
<dbReference type="InterPro" id="IPR050466">
    <property type="entry name" value="Carboxylest/Gibb_receptor"/>
</dbReference>
<evidence type="ECO:0000313" key="2">
    <source>
        <dbReference type="EMBL" id="ABK22244.1"/>
    </source>
</evidence>
<sequence>MEMAAENADHGSMVSGSKSVPLRIRVLCWLVKNAGAVTRRNDGTVNRRLANLIDRKVSADQTPRHGVYTKDIVIDKTTGVRVRLFVPDNGAHGDFPVVVYFHGGAFCALSGADVAYDTFCRKLAGRLTVAVVSVDYRLAPEHKCPAAYDDCFVALAWLRAQGRDCLPPSADLSRCFLMGDSAGGNIVHHVGCRVAREADMSPIKIAGHVLMQPYFGGEERTPAEVRLSNGVPLITVEAADWYWRAFLPEGATRDHPAANVTSTDISELSLPPSLVVVGGLDLLQDWQLRYAEHLKKMGKQAEILFYEDAIHAFHVFPGYDLTPRFLRDLAHFLQVRADL</sequence>
<organism evidence="2">
    <name type="scientific">Picea sitchensis</name>
    <name type="common">Sitka spruce</name>
    <name type="synonym">Pinus sitchensis</name>
    <dbReference type="NCBI Taxonomy" id="3332"/>
    <lineage>
        <taxon>Eukaryota</taxon>
        <taxon>Viridiplantae</taxon>
        <taxon>Streptophyta</taxon>
        <taxon>Embryophyta</taxon>
        <taxon>Tracheophyta</taxon>
        <taxon>Spermatophyta</taxon>
        <taxon>Pinopsida</taxon>
        <taxon>Pinidae</taxon>
        <taxon>Conifers I</taxon>
        <taxon>Pinales</taxon>
        <taxon>Pinaceae</taxon>
        <taxon>Picea</taxon>
    </lineage>
</organism>
<name>A9NNN3_PICSI</name>
<dbReference type="SUPFAM" id="SSF53474">
    <property type="entry name" value="alpha/beta-Hydrolases"/>
    <property type="match status" value="1"/>
</dbReference>
<dbReference type="InterPro" id="IPR029058">
    <property type="entry name" value="AB_hydrolase_fold"/>
</dbReference>
<feature type="domain" description="Alpha/beta hydrolase fold-3" evidence="1">
    <location>
        <begin position="98"/>
        <end position="314"/>
    </location>
</feature>
<accession>A9NNN3</accession>
<proteinExistence type="evidence at transcript level"/>
<dbReference type="EMBL" id="EF082893">
    <property type="protein sequence ID" value="ABK22244.1"/>
    <property type="molecule type" value="mRNA"/>
</dbReference>
<evidence type="ECO:0000259" key="1">
    <source>
        <dbReference type="Pfam" id="PF07859"/>
    </source>
</evidence>
<dbReference type="GO" id="GO:0016787">
    <property type="term" value="F:hydrolase activity"/>
    <property type="evidence" value="ECO:0007669"/>
    <property type="project" value="InterPro"/>
</dbReference>